<keyword evidence="2" id="KW-1185">Reference proteome</keyword>
<dbReference type="OrthoDB" id="328869at2157"/>
<dbReference type="STRING" id="1765655.AMR74_04255"/>
<reference evidence="1 2" key="1">
    <citation type="submission" date="2015-08" db="EMBL/GenBank/DDBJ databases">
        <title>Genomes of Isolates from Cabo Rojo, PR.</title>
        <authorList>
            <person name="Sanchez-Nieves R.L."/>
            <person name="Montalvo-Rodriguez R."/>
        </authorList>
    </citation>
    <scope>NUCLEOTIDE SEQUENCE [LARGE SCALE GENOMIC DNA]</scope>
    <source>
        <strain evidence="1 2">5</strain>
    </source>
</reference>
<sequence length="133" mass="14633">MEPSERWLLRVEDEVLVVEFPHGTGLSPADGEALLDRWRTATDPDAIDAVVIVVRTSRPCSDAGRRALRESAQIAVARGVDRFAVVGQRSKRRFLKRTIDVEGVDTEAFNDDDAAMRWAQSPSAVASSAERPS</sequence>
<dbReference type="EMBL" id="LIST01000001">
    <property type="protein sequence ID" value="KOX98114.1"/>
    <property type="molecule type" value="Genomic_DNA"/>
</dbReference>
<organism evidence="1 2">
    <name type="scientific">Halorubrum tropicale</name>
    <dbReference type="NCBI Taxonomy" id="1765655"/>
    <lineage>
        <taxon>Archaea</taxon>
        <taxon>Methanobacteriati</taxon>
        <taxon>Methanobacteriota</taxon>
        <taxon>Stenosarchaea group</taxon>
        <taxon>Halobacteria</taxon>
        <taxon>Halobacteriales</taxon>
        <taxon>Haloferacaceae</taxon>
        <taxon>Halorubrum</taxon>
    </lineage>
</organism>
<evidence type="ECO:0000313" key="1">
    <source>
        <dbReference type="EMBL" id="KOX98114.1"/>
    </source>
</evidence>
<accession>A0A0N0UB40</accession>
<name>A0A0N0UB40_9EURY</name>
<gene>
    <name evidence="1" type="ORF">AMR74_04255</name>
</gene>
<protein>
    <recommendedName>
        <fullName evidence="3">STAS/SEC14 domain-containing protein</fullName>
    </recommendedName>
</protein>
<proteinExistence type="predicted"/>
<dbReference type="AlphaFoldDB" id="A0A0N0UB40"/>
<evidence type="ECO:0008006" key="3">
    <source>
        <dbReference type="Google" id="ProtNLM"/>
    </source>
</evidence>
<evidence type="ECO:0000313" key="2">
    <source>
        <dbReference type="Proteomes" id="UP000037747"/>
    </source>
</evidence>
<dbReference type="Proteomes" id="UP000037747">
    <property type="component" value="Unassembled WGS sequence"/>
</dbReference>
<comment type="caution">
    <text evidence="1">The sequence shown here is derived from an EMBL/GenBank/DDBJ whole genome shotgun (WGS) entry which is preliminary data.</text>
</comment>
<dbReference type="RefSeq" id="WP_053770798.1">
    <property type="nucleotide sequence ID" value="NZ_LIST01000001.1"/>
</dbReference>
<dbReference type="PATRIC" id="fig|1705389.3.peg.1163"/>